<dbReference type="EMBL" id="QXFW01007734">
    <property type="protein sequence ID" value="KAE8956556.1"/>
    <property type="molecule type" value="Genomic_DNA"/>
</dbReference>
<name>A0A6A3GJQ1_9STRA</name>
<accession>A0A6A3GJQ1</accession>
<reference evidence="4 5" key="1">
    <citation type="submission" date="2018-09" db="EMBL/GenBank/DDBJ databases">
        <title>Genomic investigation of the strawberry pathogen Phytophthora fragariae indicates pathogenicity is determined by transcriptional variation in three key races.</title>
        <authorList>
            <person name="Adams T.M."/>
            <person name="Armitage A.D."/>
            <person name="Sobczyk M.K."/>
            <person name="Bates H.J."/>
            <person name="Dunwell J.M."/>
            <person name="Nellist C.F."/>
            <person name="Harrison R.J."/>
        </authorList>
    </citation>
    <scope>NUCLEOTIDE SEQUENCE [LARGE SCALE GENOMIC DNA]</scope>
    <source>
        <strain evidence="3 5">BC-23</strain>
        <strain evidence="2 6">ONT-3</strain>
        <strain evidence="1 4">SCRP245</strain>
    </source>
</reference>
<organism evidence="1 4">
    <name type="scientific">Phytophthora fragariae</name>
    <dbReference type="NCBI Taxonomy" id="53985"/>
    <lineage>
        <taxon>Eukaryota</taxon>
        <taxon>Sar</taxon>
        <taxon>Stramenopiles</taxon>
        <taxon>Oomycota</taxon>
        <taxon>Peronosporomycetes</taxon>
        <taxon>Peronosporales</taxon>
        <taxon>Peronosporaceae</taxon>
        <taxon>Phytophthora</taxon>
    </lineage>
</organism>
<evidence type="ECO:0000313" key="2">
    <source>
        <dbReference type="EMBL" id="KAE9056615.1"/>
    </source>
</evidence>
<evidence type="ECO:0000313" key="6">
    <source>
        <dbReference type="Proteomes" id="UP000488956"/>
    </source>
</evidence>
<dbReference type="Proteomes" id="UP000476176">
    <property type="component" value="Unassembled WGS sequence"/>
</dbReference>
<evidence type="ECO:0000313" key="4">
    <source>
        <dbReference type="Proteomes" id="UP000460718"/>
    </source>
</evidence>
<sequence length="67" mass="7888">MELELPVPKLGVLLHAIRRLEFVQCKDSLQQYRFHLRQITGKHAWTRLSTGVWGSMLDSRGWKEKIV</sequence>
<dbReference type="EMBL" id="QXFX01007643">
    <property type="protein sequence ID" value="KAE9056615.1"/>
    <property type="molecule type" value="Genomic_DNA"/>
</dbReference>
<gene>
    <name evidence="3" type="ORF">PF004_g31547</name>
    <name evidence="2" type="ORF">PF010_g31700</name>
    <name evidence="1" type="ORF">PF011_g31435</name>
</gene>
<dbReference type="AlphaFoldDB" id="A0A6A3GJQ1"/>
<comment type="caution">
    <text evidence="1">The sequence shown here is derived from an EMBL/GenBank/DDBJ whole genome shotgun (WGS) entry which is preliminary data.</text>
</comment>
<dbReference type="Proteomes" id="UP000488956">
    <property type="component" value="Unassembled WGS sequence"/>
</dbReference>
<proteinExistence type="predicted"/>
<dbReference type="Proteomes" id="UP000460718">
    <property type="component" value="Unassembled WGS sequence"/>
</dbReference>
<evidence type="ECO:0000313" key="3">
    <source>
        <dbReference type="EMBL" id="KAE9159423.1"/>
    </source>
</evidence>
<protein>
    <submittedName>
        <fullName evidence="1">Uncharacterized protein</fullName>
    </submittedName>
</protein>
<evidence type="ECO:0000313" key="1">
    <source>
        <dbReference type="EMBL" id="KAE8956556.1"/>
    </source>
</evidence>
<evidence type="ECO:0000313" key="5">
    <source>
        <dbReference type="Proteomes" id="UP000476176"/>
    </source>
</evidence>
<dbReference type="EMBL" id="QXGC01008021">
    <property type="protein sequence ID" value="KAE9159423.1"/>
    <property type="molecule type" value="Genomic_DNA"/>
</dbReference>